<keyword evidence="2" id="KW-0732">Signal</keyword>
<evidence type="ECO:0000313" key="4">
    <source>
        <dbReference type="Ensembl" id="ENSGACP00000001854.2"/>
    </source>
</evidence>
<dbReference type="GO" id="GO:0004896">
    <property type="term" value="F:cytokine receptor activity"/>
    <property type="evidence" value="ECO:0007669"/>
    <property type="project" value="TreeGrafter"/>
</dbReference>
<keyword evidence="5" id="KW-1185">Reference proteome</keyword>
<evidence type="ECO:0000313" key="5">
    <source>
        <dbReference type="Proteomes" id="UP000007635"/>
    </source>
</evidence>
<dbReference type="AlphaFoldDB" id="G3N965"/>
<feature type="domain" description="Fibronectin type-III" evidence="3">
    <location>
        <begin position="2"/>
        <end position="96"/>
    </location>
</feature>
<dbReference type="InterPro" id="IPR003961">
    <property type="entry name" value="FN3_dom"/>
</dbReference>
<keyword evidence="1" id="KW-0472">Membrane</keyword>
<feature type="signal peptide" evidence="2">
    <location>
        <begin position="1"/>
        <end position="16"/>
    </location>
</feature>
<reference evidence="4 5" key="1">
    <citation type="journal article" date="2021" name="G3 (Bethesda)">
        <title>Improved contiguity of the threespine stickleback genome using long-read sequencing.</title>
        <authorList>
            <person name="Nath S."/>
            <person name="Shaw D.E."/>
            <person name="White M.A."/>
        </authorList>
    </citation>
    <scope>NUCLEOTIDE SEQUENCE [LARGE SCALE GENOMIC DNA]</scope>
    <source>
        <strain evidence="4 5">Lake Benthic</strain>
    </source>
</reference>
<dbReference type="InParanoid" id="G3N965"/>
<dbReference type="eggNOG" id="ENOG502SACV">
    <property type="taxonomic scope" value="Eukaryota"/>
</dbReference>
<dbReference type="Proteomes" id="UP000007635">
    <property type="component" value="Chromosome XVI"/>
</dbReference>
<feature type="transmembrane region" description="Helical" evidence="1">
    <location>
        <begin position="210"/>
        <end position="234"/>
    </location>
</feature>
<dbReference type="GO" id="GO:0005886">
    <property type="term" value="C:plasma membrane"/>
    <property type="evidence" value="ECO:0007669"/>
    <property type="project" value="TreeGrafter"/>
</dbReference>
<dbReference type="InterPro" id="IPR050650">
    <property type="entry name" value="Type-II_Cytokine-TF_Rcpt"/>
</dbReference>
<proteinExistence type="predicted"/>
<reference evidence="4" key="3">
    <citation type="submission" date="2025-09" db="UniProtKB">
        <authorList>
            <consortium name="Ensembl"/>
        </authorList>
    </citation>
    <scope>IDENTIFICATION</scope>
</reference>
<reference evidence="4" key="2">
    <citation type="submission" date="2025-08" db="UniProtKB">
        <authorList>
            <consortium name="Ensembl"/>
        </authorList>
    </citation>
    <scope>IDENTIFICATION</scope>
</reference>
<dbReference type="OMA" id="ACSRHGD"/>
<dbReference type="GeneTree" id="ENSGT00510000051617"/>
<accession>G3N965</accession>
<sequence length="343" mass="38069">MLFCVLCILLAVQVLSDVPPAPPQDVHVYNWQLTWRPAPEEGKVTYTVEYSSNMWKSVPACANISSNSCNVSSTKAESESGCVLLRVRAERRGLTSTPVEACSRHGDSCSPDVRLTAGPASLTVHLNRTHRLALEYGEHAKRIVYYGKEGEPLQKYADVLSSVTIPDLQEGQRYCAAVQYIVFDLPVGLATCARCELIPKSRIFSKQSELIVAVVPAVIVLLVLVPVIAYLLIFQRGRIKRWLRPPYQTPDNVSTFPTQALPSSKFTRGSRLISVVIPLHKANYTYFKRSYSTCVCVCVCLEFPVISTTLIVIGTDYFLSQKTFMKFGSLTLLGVNRKVIKSA</sequence>
<dbReference type="PANTHER" id="PTHR20859">
    <property type="entry name" value="INTERFERON/INTERLEUKIN RECEPTOR"/>
    <property type="match status" value="1"/>
</dbReference>
<keyword evidence="1" id="KW-0812">Transmembrane</keyword>
<organism evidence="4 5">
    <name type="scientific">Gasterosteus aculeatus aculeatus</name>
    <name type="common">three-spined stickleback</name>
    <dbReference type="NCBI Taxonomy" id="481459"/>
    <lineage>
        <taxon>Eukaryota</taxon>
        <taxon>Metazoa</taxon>
        <taxon>Chordata</taxon>
        <taxon>Craniata</taxon>
        <taxon>Vertebrata</taxon>
        <taxon>Euteleostomi</taxon>
        <taxon>Actinopterygii</taxon>
        <taxon>Neopterygii</taxon>
        <taxon>Teleostei</taxon>
        <taxon>Neoteleostei</taxon>
        <taxon>Acanthomorphata</taxon>
        <taxon>Eupercaria</taxon>
        <taxon>Perciformes</taxon>
        <taxon>Cottioidei</taxon>
        <taxon>Gasterosteales</taxon>
        <taxon>Gasterosteidae</taxon>
        <taxon>Gasterosteus</taxon>
    </lineage>
</organism>
<keyword evidence="1" id="KW-1133">Transmembrane helix</keyword>
<dbReference type="STRING" id="69293.ENSGACP00000001854"/>
<evidence type="ECO:0000256" key="2">
    <source>
        <dbReference type="SAM" id="SignalP"/>
    </source>
</evidence>
<dbReference type="PANTHER" id="PTHR20859:SF53">
    <property type="entry name" value="INTERLEUKIN-22 RECEPTOR SUBUNIT ALPHA-1"/>
    <property type="match status" value="1"/>
</dbReference>
<dbReference type="InterPro" id="IPR013783">
    <property type="entry name" value="Ig-like_fold"/>
</dbReference>
<name>G3N965_GASAC</name>
<dbReference type="InterPro" id="IPR036116">
    <property type="entry name" value="FN3_sf"/>
</dbReference>
<evidence type="ECO:0000259" key="3">
    <source>
        <dbReference type="Pfam" id="PF01108"/>
    </source>
</evidence>
<dbReference type="Gene3D" id="2.60.40.10">
    <property type="entry name" value="Immunoglobulins"/>
    <property type="match status" value="1"/>
</dbReference>
<protein>
    <recommendedName>
        <fullName evidence="3">Fibronectin type-III domain-containing protein</fullName>
    </recommendedName>
</protein>
<dbReference type="Pfam" id="PF01108">
    <property type="entry name" value="Tissue_fac"/>
    <property type="match status" value="1"/>
</dbReference>
<dbReference type="SUPFAM" id="SSF49265">
    <property type="entry name" value="Fibronectin type III"/>
    <property type="match status" value="1"/>
</dbReference>
<feature type="chain" id="PRO_5043915427" description="Fibronectin type-III domain-containing protein" evidence="2">
    <location>
        <begin position="17"/>
        <end position="343"/>
    </location>
</feature>
<dbReference type="Bgee" id="ENSGACG00000001431">
    <property type="expression patterns" value="Expressed in testis and 13 other cell types or tissues"/>
</dbReference>
<evidence type="ECO:0000256" key="1">
    <source>
        <dbReference type="SAM" id="Phobius"/>
    </source>
</evidence>
<dbReference type="Ensembl" id="ENSGACT00000001856.2">
    <property type="protein sequence ID" value="ENSGACP00000001854.2"/>
    <property type="gene ID" value="ENSGACG00000001431.2"/>
</dbReference>